<evidence type="ECO:0000313" key="2">
    <source>
        <dbReference type="EMBL" id="MDH6221229.1"/>
    </source>
</evidence>
<keyword evidence="3" id="KW-1185">Reference proteome</keyword>
<feature type="transmembrane region" description="Helical" evidence="1">
    <location>
        <begin position="26"/>
        <end position="51"/>
    </location>
</feature>
<protein>
    <submittedName>
        <fullName evidence="2">Uncharacterized protein</fullName>
    </submittedName>
</protein>
<feature type="transmembrane region" description="Helical" evidence="1">
    <location>
        <begin position="71"/>
        <end position="91"/>
    </location>
</feature>
<evidence type="ECO:0000313" key="3">
    <source>
        <dbReference type="Proteomes" id="UP001160499"/>
    </source>
</evidence>
<sequence length="172" mass="17441">MSAEPGPGRPNARRPQRSQRSIGGDVAFAAGFFVVLATTLLGAFALVALLLAAADAAPLSSIVPADGRNALVVGGIAAGGVTGLVLPLVLFGMAKGDEETPRVGAGAAGRKLLALPAFDVYVLVLAVVVAQLGWVLPKAVTTTIAVFAVGFSWMPLAMIPRERLGLASRQGD</sequence>
<feature type="transmembrane region" description="Helical" evidence="1">
    <location>
        <begin position="140"/>
        <end position="159"/>
    </location>
</feature>
<proteinExistence type="predicted"/>
<evidence type="ECO:0000256" key="1">
    <source>
        <dbReference type="SAM" id="Phobius"/>
    </source>
</evidence>
<dbReference type="EMBL" id="JARXVH010000021">
    <property type="protein sequence ID" value="MDH6221229.1"/>
    <property type="molecule type" value="Genomic_DNA"/>
</dbReference>
<feature type="transmembrane region" description="Helical" evidence="1">
    <location>
        <begin position="112"/>
        <end position="134"/>
    </location>
</feature>
<reference evidence="2 3" key="1">
    <citation type="submission" date="2023-04" db="EMBL/GenBank/DDBJ databases">
        <title>Forest soil microbial communities from Buena Vista Peninsula, Colon Province, Panama.</title>
        <authorList>
            <person name="Bouskill N."/>
        </authorList>
    </citation>
    <scope>NUCLEOTIDE SEQUENCE [LARGE SCALE GENOMIC DNA]</scope>
    <source>
        <strain evidence="2 3">GGS1</strain>
    </source>
</reference>
<comment type="caution">
    <text evidence="2">The sequence shown here is derived from an EMBL/GenBank/DDBJ whole genome shotgun (WGS) entry which is preliminary data.</text>
</comment>
<dbReference type="RefSeq" id="WP_280881968.1">
    <property type="nucleotide sequence ID" value="NZ_JARXVH010000021.1"/>
</dbReference>
<keyword evidence="1" id="KW-0812">Transmembrane</keyword>
<name>A0ABT6LY62_9ACTN</name>
<dbReference type="Proteomes" id="UP001160499">
    <property type="component" value="Unassembled WGS sequence"/>
</dbReference>
<gene>
    <name evidence="2" type="ORF">M2283_008571</name>
</gene>
<organism evidence="2 3">
    <name type="scientific">Streptomyces pseudovenezuelae</name>
    <dbReference type="NCBI Taxonomy" id="67350"/>
    <lineage>
        <taxon>Bacteria</taxon>
        <taxon>Bacillati</taxon>
        <taxon>Actinomycetota</taxon>
        <taxon>Actinomycetes</taxon>
        <taxon>Kitasatosporales</taxon>
        <taxon>Streptomycetaceae</taxon>
        <taxon>Streptomyces</taxon>
        <taxon>Streptomyces aurantiacus group</taxon>
    </lineage>
</organism>
<keyword evidence="1" id="KW-1133">Transmembrane helix</keyword>
<accession>A0ABT6LY62</accession>
<keyword evidence="1" id="KW-0472">Membrane</keyword>